<feature type="transmembrane region" description="Helical" evidence="1">
    <location>
        <begin position="63"/>
        <end position="84"/>
    </location>
</feature>
<proteinExistence type="evidence at transcript level"/>
<dbReference type="Pfam" id="PF10260">
    <property type="entry name" value="SAYSvFN"/>
    <property type="match status" value="1"/>
</dbReference>
<dbReference type="EMBL" id="LR790012">
    <property type="protein sequence ID" value="CAB3265874.1"/>
    <property type="molecule type" value="mRNA"/>
</dbReference>
<protein>
    <submittedName>
        <fullName evidence="3">SAYSvFN domain-containing protein 1-like</fullName>
    </submittedName>
</protein>
<dbReference type="InterPro" id="IPR019387">
    <property type="entry name" value="SAYSvFN_dom"/>
</dbReference>
<evidence type="ECO:0000259" key="2">
    <source>
        <dbReference type="Pfam" id="PF10260"/>
    </source>
</evidence>
<keyword evidence="1" id="KW-0812">Transmembrane</keyword>
<evidence type="ECO:0000313" key="3">
    <source>
        <dbReference type="EMBL" id="CAB3265874.1"/>
    </source>
</evidence>
<keyword evidence="1" id="KW-1133">Transmembrane helix</keyword>
<accession>A0A6F9DR01</accession>
<dbReference type="AlphaFoldDB" id="A0A6F9DR01"/>
<organism evidence="3">
    <name type="scientific">Phallusia mammillata</name>
    <dbReference type="NCBI Taxonomy" id="59560"/>
    <lineage>
        <taxon>Eukaryota</taxon>
        <taxon>Metazoa</taxon>
        <taxon>Chordata</taxon>
        <taxon>Tunicata</taxon>
        <taxon>Ascidiacea</taxon>
        <taxon>Phlebobranchia</taxon>
        <taxon>Ascidiidae</taxon>
        <taxon>Phallusia</taxon>
    </lineage>
</organism>
<name>A0A6F9DR01_9ASCI</name>
<dbReference type="InterPro" id="IPR039159">
    <property type="entry name" value="SAYSD1"/>
</dbReference>
<reference evidence="3" key="1">
    <citation type="submission" date="2020-04" db="EMBL/GenBank/DDBJ databases">
        <authorList>
            <person name="Neveu A P."/>
        </authorList>
    </citation>
    <scope>NUCLEOTIDE SEQUENCE</scope>
    <source>
        <tissue evidence="3">Whole embryo</tissue>
    </source>
</reference>
<feature type="transmembrane region" description="Helical" evidence="1">
    <location>
        <begin position="90"/>
        <end position="106"/>
    </location>
</feature>
<evidence type="ECO:0000256" key="1">
    <source>
        <dbReference type="SAM" id="Phobius"/>
    </source>
</evidence>
<dbReference type="PANTHER" id="PTHR13527:SF0">
    <property type="entry name" value="SAYSVFN DOMAIN-CONTAINING PROTEIN 1"/>
    <property type="match status" value="1"/>
</dbReference>
<feature type="domain" description="SAYSvFN" evidence="2">
    <location>
        <begin position="74"/>
        <end position="142"/>
    </location>
</feature>
<keyword evidence="1" id="KW-0472">Membrane</keyword>
<dbReference type="PANTHER" id="PTHR13527">
    <property type="entry name" value="SAYSVFN DOMAIN-CONTAINING PROTEIN 1"/>
    <property type="match status" value="1"/>
</dbReference>
<gene>
    <name evidence="3" type="primary">Saysd1</name>
</gene>
<sequence length="147" mass="17310">MMEQRLAEYRARKHAEFGDKNKQFARPLKTTRPNAVYSLLSKWTNKVISSQLFKNLTSRIGSIPVIGTPFVLKTLLWIIIFLLFVELQFGMVYVIVSAFVFIYFNTSTRRRNREEMSAYSVFNKDCERLDGTFTAEQFEKELRHQPL</sequence>